<evidence type="ECO:0000256" key="1">
    <source>
        <dbReference type="SAM" id="Phobius"/>
    </source>
</evidence>
<dbReference type="GeneID" id="115728439"/>
<keyword evidence="1" id="KW-0472">Membrane</keyword>
<dbReference type="AlphaFoldDB" id="A0A8B8MWZ9"/>
<feature type="transmembrane region" description="Helical" evidence="1">
    <location>
        <begin position="413"/>
        <end position="437"/>
    </location>
</feature>
<reference evidence="3" key="1">
    <citation type="submission" date="2025-08" db="UniProtKB">
        <authorList>
            <consortium name="RefSeq"/>
        </authorList>
    </citation>
    <scope>IDENTIFICATION</scope>
    <source>
        <tissue evidence="3">Leaf</tissue>
    </source>
</reference>
<accession>A0A8B8MWZ9</accession>
<sequence length="440" mass="50124">MDTPLLSPTTETYGTSETCGTVLPLPPQLDPNETDWIVPVNDNKQPSIYRVPAFITNLSPNAYRPQVVSFGPYHHNDVQLRPMEEHKNRALDHFLNRSQKTREPFLESLRKVARNLEESYDALDPKWKDGAGDQFLELMITDGCFILEIMRIAAEVEEEKNDYAPSDPIFSTHRMAYITPYIRRDMLMLENQLPMLVLECLVTVERDGKEREGYINELILNFYFPNTGVRRMDRFLHVMDVFRKGLLTPEKVQNGPEAGGDEIIRSATELEEAGIRFKKSHTRSLEDVSFGGGVLRLPVIKVDDATESMFLNIMTFERLHIGAGTEVTSYVTFMDSIINNEGDVALLHTNGIIQNALGSDKAVAELFNSLCKEVTLASNNSFDAVQKKISTYCEKPWNRWRANLNHTYFKNPWTILSLIAAILLFAIAIIQTVYALLTYY</sequence>
<gene>
    <name evidence="3" type="primary">LOC115728439</name>
</gene>
<evidence type="ECO:0000313" key="2">
    <source>
        <dbReference type="Proteomes" id="UP000827889"/>
    </source>
</evidence>
<dbReference type="KEGG" id="rarg:115728439"/>
<dbReference type="Proteomes" id="UP000827889">
    <property type="component" value="Chromosome 8"/>
</dbReference>
<dbReference type="PANTHER" id="PTHR31170:SF18">
    <property type="entry name" value="(WILD MALAYSIAN BANANA) HYPOTHETICAL PROTEIN"/>
    <property type="match status" value="1"/>
</dbReference>
<name>A0A8B8MWZ9_9MYRT</name>
<keyword evidence="2" id="KW-1185">Reference proteome</keyword>
<organism evidence="2 3">
    <name type="scientific">Rhodamnia argentea</name>
    <dbReference type="NCBI Taxonomy" id="178133"/>
    <lineage>
        <taxon>Eukaryota</taxon>
        <taxon>Viridiplantae</taxon>
        <taxon>Streptophyta</taxon>
        <taxon>Embryophyta</taxon>
        <taxon>Tracheophyta</taxon>
        <taxon>Spermatophyta</taxon>
        <taxon>Magnoliopsida</taxon>
        <taxon>eudicotyledons</taxon>
        <taxon>Gunneridae</taxon>
        <taxon>Pentapetalae</taxon>
        <taxon>rosids</taxon>
        <taxon>malvids</taxon>
        <taxon>Myrtales</taxon>
        <taxon>Myrtaceae</taxon>
        <taxon>Myrtoideae</taxon>
        <taxon>Myrteae</taxon>
        <taxon>Australasian group</taxon>
        <taxon>Rhodamnia</taxon>
    </lineage>
</organism>
<proteinExistence type="predicted"/>
<keyword evidence="1" id="KW-1133">Transmembrane helix</keyword>
<protein>
    <submittedName>
        <fullName evidence="3">UPF0481 protein At3g47200-like</fullName>
    </submittedName>
</protein>
<dbReference type="RefSeq" id="XP_030514633.1">
    <property type="nucleotide sequence ID" value="XM_030658773.2"/>
</dbReference>
<dbReference type="InterPro" id="IPR004158">
    <property type="entry name" value="DUF247_pln"/>
</dbReference>
<keyword evidence="1" id="KW-0812">Transmembrane</keyword>
<dbReference type="OrthoDB" id="1846188at2759"/>
<evidence type="ECO:0000313" key="3">
    <source>
        <dbReference type="RefSeq" id="XP_030514633.1"/>
    </source>
</evidence>
<dbReference type="Pfam" id="PF03140">
    <property type="entry name" value="DUF247"/>
    <property type="match status" value="1"/>
</dbReference>
<dbReference type="PANTHER" id="PTHR31170">
    <property type="entry name" value="BNAC04G53230D PROTEIN"/>
    <property type="match status" value="1"/>
</dbReference>